<keyword evidence="4" id="KW-0949">S-adenosyl-L-methionine</keyword>
<evidence type="ECO:0000256" key="2">
    <source>
        <dbReference type="ARBA" id="ARBA00022603"/>
    </source>
</evidence>
<evidence type="ECO:0000256" key="4">
    <source>
        <dbReference type="ARBA" id="ARBA00022691"/>
    </source>
</evidence>
<evidence type="ECO:0000256" key="3">
    <source>
        <dbReference type="ARBA" id="ARBA00022679"/>
    </source>
</evidence>
<sequence>MFPPSPCPGQAQPGPSRWGPWRPLPARAARGEHRARPRGSRVRAPARTFPGSGPRRALPLRLLGGSSSGDCARRARGLAACPAVRCGAMAEPRPGLALRFQRLFLAARPLRSLPWPELEQSLRTAPDSALLADILHKTILHPLCVKYPPSAKYRRCFLTELIKKHESTAAEPLDELYDALADVLKEGESTHCYKNYLLPTGDCVSLCESTALISGGTTGLVTWEAALHLAQWALENPSVFRDRTVLELGSGIGFTGIAICKTCQPRTFIFSDCHPRVLRQLGENIRLNGFIPEPAGTWSIQTESQGQEVEGENCQNPKVIVAELDWGSVTEKQLLGLRADVVIAADVVYDPEIILVLIGMLQKLSTSRADTKAPEVFIAFTIRNPATYQLFQAELDKVGIRWQMIAAHSSCNFLYDVQPDVTILQLFI</sequence>
<keyword evidence="8" id="KW-1185">Reference proteome</keyword>
<accession>A0A8U7MQM7</accession>
<evidence type="ECO:0000259" key="6">
    <source>
        <dbReference type="Pfam" id="PF14904"/>
    </source>
</evidence>
<evidence type="ECO:0000313" key="8">
    <source>
        <dbReference type="Proteomes" id="UP000694553"/>
    </source>
</evidence>
<dbReference type="GO" id="GO:0032991">
    <property type="term" value="C:protein-containing complex"/>
    <property type="evidence" value="ECO:0007669"/>
    <property type="project" value="TreeGrafter"/>
</dbReference>
<dbReference type="GO" id="GO:0008168">
    <property type="term" value="F:methyltransferase activity"/>
    <property type="evidence" value="ECO:0007669"/>
    <property type="project" value="UniProtKB-KW"/>
</dbReference>
<reference evidence="8" key="1">
    <citation type="submission" date="2019-10" db="EMBL/GenBank/DDBJ databases">
        <title>Corvus moneduloides (New Caledonian crow) genome, bCorMon1, primary haplotype.</title>
        <authorList>
            <person name="Rutz C."/>
            <person name="Fungtammasan C."/>
            <person name="Mountcastle J."/>
            <person name="Formenti G."/>
            <person name="Chow W."/>
            <person name="Howe K."/>
            <person name="Steele M.P."/>
            <person name="Fernandes J."/>
            <person name="Gilbert M.T.P."/>
            <person name="Fedrigo O."/>
            <person name="Jarvis E.D."/>
            <person name="Gemmell N."/>
        </authorList>
    </citation>
    <scope>NUCLEOTIDE SEQUENCE [LARGE SCALE GENOMIC DNA]</scope>
</reference>
<dbReference type="Pfam" id="PF14904">
    <property type="entry name" value="FAM86"/>
    <property type="match status" value="1"/>
</dbReference>
<organism evidence="7 8">
    <name type="scientific">Corvus moneduloides</name>
    <name type="common">New Caledonian crow</name>
    <dbReference type="NCBI Taxonomy" id="1196302"/>
    <lineage>
        <taxon>Eukaryota</taxon>
        <taxon>Metazoa</taxon>
        <taxon>Chordata</taxon>
        <taxon>Craniata</taxon>
        <taxon>Vertebrata</taxon>
        <taxon>Euteleostomi</taxon>
        <taxon>Archelosauria</taxon>
        <taxon>Archosauria</taxon>
        <taxon>Dinosauria</taxon>
        <taxon>Saurischia</taxon>
        <taxon>Theropoda</taxon>
        <taxon>Coelurosauria</taxon>
        <taxon>Aves</taxon>
        <taxon>Neognathae</taxon>
        <taxon>Neoaves</taxon>
        <taxon>Telluraves</taxon>
        <taxon>Australaves</taxon>
        <taxon>Passeriformes</taxon>
        <taxon>Corvoidea</taxon>
        <taxon>Corvidae</taxon>
        <taxon>Corvus</taxon>
    </lineage>
</organism>
<dbReference type="OMA" id="EGESTHC"/>
<comment type="similarity">
    <text evidence="1">Belongs to the class I-like SAM-binding methyltransferase superfamily. EEF2KMT family.</text>
</comment>
<evidence type="ECO:0000313" key="7">
    <source>
        <dbReference type="Ensembl" id="ENSCMUP00000002099.2"/>
    </source>
</evidence>
<evidence type="ECO:0000256" key="1">
    <source>
        <dbReference type="ARBA" id="ARBA00005511"/>
    </source>
</evidence>
<protein>
    <submittedName>
        <fullName evidence="7">Eukaryotic elongation factor 2 lysine methyltransferase</fullName>
    </submittedName>
</protein>
<dbReference type="GO" id="GO:0032259">
    <property type="term" value="P:methylation"/>
    <property type="evidence" value="ECO:0007669"/>
    <property type="project" value="UniProtKB-KW"/>
</dbReference>
<dbReference type="InterPro" id="IPR029426">
    <property type="entry name" value="FAM86_N"/>
</dbReference>
<keyword evidence="3" id="KW-0808">Transferase</keyword>
<proteinExistence type="inferred from homology"/>
<feature type="region of interest" description="Disordered" evidence="5">
    <location>
        <begin position="1"/>
        <end position="60"/>
    </location>
</feature>
<dbReference type="Ensembl" id="ENSCMUT00000002258.2">
    <property type="protein sequence ID" value="ENSCMUP00000002099.2"/>
    <property type="gene ID" value="ENSCMUG00000001424.2"/>
</dbReference>
<dbReference type="PANTHER" id="PTHR14614">
    <property type="entry name" value="HEPATOCELLULAR CARCINOMA-ASSOCIATED ANTIGEN"/>
    <property type="match status" value="1"/>
</dbReference>
<reference evidence="7" key="3">
    <citation type="submission" date="2025-09" db="UniProtKB">
        <authorList>
            <consortium name="Ensembl"/>
        </authorList>
    </citation>
    <scope>IDENTIFICATION</scope>
</reference>
<feature type="compositionally biased region" description="Low complexity" evidence="5">
    <location>
        <begin position="50"/>
        <end position="60"/>
    </location>
</feature>
<dbReference type="InterPro" id="IPR019410">
    <property type="entry name" value="Methyltransf_16"/>
</dbReference>
<dbReference type="AlphaFoldDB" id="A0A8U7MQM7"/>
<dbReference type="PANTHER" id="PTHR14614:SF130">
    <property type="entry name" value="PROTEIN-LYSINE N-METHYLTRANSFERASE EEF2KMT"/>
    <property type="match status" value="1"/>
</dbReference>
<gene>
    <name evidence="7" type="primary">EEF2KMT</name>
</gene>
<name>A0A8U7MQM7_CORMO</name>
<dbReference type="Proteomes" id="UP000694553">
    <property type="component" value="Unassembled WGS sequence"/>
</dbReference>
<dbReference type="SUPFAM" id="SSF53335">
    <property type="entry name" value="S-adenosyl-L-methionine-dependent methyltransferases"/>
    <property type="match status" value="1"/>
</dbReference>
<dbReference type="Gene3D" id="3.40.50.150">
    <property type="entry name" value="Vaccinia Virus protein VP39"/>
    <property type="match status" value="1"/>
</dbReference>
<evidence type="ECO:0000256" key="5">
    <source>
        <dbReference type="SAM" id="MobiDB-lite"/>
    </source>
</evidence>
<dbReference type="RefSeq" id="XP_031981890.1">
    <property type="nucleotide sequence ID" value="XM_032125999.1"/>
</dbReference>
<dbReference type="InterPro" id="IPR029063">
    <property type="entry name" value="SAM-dependent_MTases_sf"/>
</dbReference>
<dbReference type="CTD" id="196483"/>
<dbReference type="Pfam" id="PF10294">
    <property type="entry name" value="Methyltransf_16"/>
    <property type="match status" value="1"/>
</dbReference>
<dbReference type="GeneID" id="116451969"/>
<feature type="domain" description="FAM86 N-terminal" evidence="6">
    <location>
        <begin position="97"/>
        <end position="183"/>
    </location>
</feature>
<keyword evidence="2" id="KW-0489">Methyltransferase</keyword>
<reference evidence="7" key="2">
    <citation type="submission" date="2025-08" db="UniProtKB">
        <authorList>
            <consortium name="Ensembl"/>
        </authorList>
    </citation>
    <scope>IDENTIFICATION</scope>
</reference>